<sequence length="407" mass="47247">MMFIKSYSRKKEILYLFLALFTTALCNAQTRGTKLGYIDMEYILENVADYTEAKNQLELKAQKWKLEIDTKKIEINKLKDLLKAERVLLTKELIEERETEISFLENENLEYQQQRFGANGDLITQKSVLVKPIQDQVFTAVQDIAERLKYDFIFDKTSDLTMLFAAKRFDISEQILRVLNRTDKREQLTKKQLKEAEALENKEDAIDENPVLADRKKLLEEKKAARDKIIEDRKLLQEQKKIEFENKKNQIQADRDAKKSGVTNSVLPTDASPTSTAEADAKKQSVDDAKQRQAEAKAKIIEDRKKIIEDRKIDIEARKKKTLEARDSKKNGTVSDKDVKEDTISATIPLDPRKEAIKEAVEKQAAAKAKTIEERKKILEDRKRELEERRKKILEEREAAKKAKENN</sequence>
<evidence type="ECO:0000256" key="2">
    <source>
        <dbReference type="ARBA" id="ARBA00022729"/>
    </source>
</evidence>
<feature type="coiled-coil region" evidence="3">
    <location>
        <begin position="362"/>
        <end position="406"/>
    </location>
</feature>
<evidence type="ECO:0000256" key="3">
    <source>
        <dbReference type="SAM" id="Coils"/>
    </source>
</evidence>
<feature type="region of interest" description="Disordered" evidence="4">
    <location>
        <begin position="318"/>
        <end position="346"/>
    </location>
</feature>
<gene>
    <name evidence="6" type="ORF">SAMN05444372_10180</name>
</gene>
<dbReference type="GO" id="GO:0050821">
    <property type="term" value="P:protein stabilization"/>
    <property type="evidence" value="ECO:0007669"/>
    <property type="project" value="TreeGrafter"/>
</dbReference>
<dbReference type="SMART" id="SM00935">
    <property type="entry name" value="OmpH"/>
    <property type="match status" value="1"/>
</dbReference>
<dbReference type="PANTHER" id="PTHR35089:SF1">
    <property type="entry name" value="CHAPERONE PROTEIN SKP"/>
    <property type="match status" value="1"/>
</dbReference>
<dbReference type="InterPro" id="IPR005632">
    <property type="entry name" value="Chaperone_Skp"/>
</dbReference>
<feature type="compositionally biased region" description="Basic and acidic residues" evidence="4">
    <location>
        <begin position="247"/>
        <end position="259"/>
    </location>
</feature>
<dbReference type="GO" id="GO:0051082">
    <property type="term" value="F:unfolded protein binding"/>
    <property type="evidence" value="ECO:0007669"/>
    <property type="project" value="InterPro"/>
</dbReference>
<feature type="compositionally biased region" description="Basic and acidic residues" evidence="4">
    <location>
        <begin position="318"/>
        <end position="343"/>
    </location>
</feature>
<feature type="coiled-coil region" evidence="3">
    <location>
        <begin position="179"/>
        <end position="239"/>
    </location>
</feature>
<keyword evidence="2 5" id="KW-0732">Signal</keyword>
<dbReference type="GO" id="GO:0005829">
    <property type="term" value="C:cytosol"/>
    <property type="evidence" value="ECO:0007669"/>
    <property type="project" value="TreeGrafter"/>
</dbReference>
<evidence type="ECO:0000313" key="7">
    <source>
        <dbReference type="Proteomes" id="UP000184020"/>
    </source>
</evidence>
<organism evidence="6 7">
    <name type="scientific">Flavobacterium micromati</name>
    <dbReference type="NCBI Taxonomy" id="229205"/>
    <lineage>
        <taxon>Bacteria</taxon>
        <taxon>Pseudomonadati</taxon>
        <taxon>Bacteroidota</taxon>
        <taxon>Flavobacteriia</taxon>
        <taxon>Flavobacteriales</taxon>
        <taxon>Flavobacteriaceae</taxon>
        <taxon>Flavobacterium</taxon>
    </lineage>
</organism>
<feature type="region of interest" description="Disordered" evidence="4">
    <location>
        <begin position="247"/>
        <end position="292"/>
    </location>
</feature>
<comment type="similarity">
    <text evidence="1">Belongs to the Skp family.</text>
</comment>
<dbReference type="EMBL" id="FQWF01000001">
    <property type="protein sequence ID" value="SHF89475.1"/>
    <property type="molecule type" value="Genomic_DNA"/>
</dbReference>
<feature type="chain" id="PRO_5012431838" evidence="5">
    <location>
        <begin position="29"/>
        <end position="407"/>
    </location>
</feature>
<dbReference type="Pfam" id="PF03938">
    <property type="entry name" value="OmpH"/>
    <property type="match status" value="1"/>
</dbReference>
<reference evidence="7" key="1">
    <citation type="submission" date="2016-11" db="EMBL/GenBank/DDBJ databases">
        <authorList>
            <person name="Varghese N."/>
            <person name="Submissions S."/>
        </authorList>
    </citation>
    <scope>NUCLEOTIDE SEQUENCE [LARGE SCALE GENOMIC DNA]</scope>
    <source>
        <strain evidence="7">DSM 17659</strain>
    </source>
</reference>
<dbReference type="STRING" id="229205.SAMN05444372_10180"/>
<dbReference type="PANTHER" id="PTHR35089">
    <property type="entry name" value="CHAPERONE PROTEIN SKP"/>
    <property type="match status" value="1"/>
</dbReference>
<keyword evidence="3" id="KW-0175">Coiled coil</keyword>
<feature type="compositionally biased region" description="Polar residues" evidence="4">
    <location>
        <begin position="261"/>
        <end position="277"/>
    </location>
</feature>
<accession>A0A1M5FD61</accession>
<dbReference type="Gene3D" id="3.30.910.20">
    <property type="entry name" value="Skp domain"/>
    <property type="match status" value="1"/>
</dbReference>
<name>A0A1M5FD61_9FLAO</name>
<feature type="signal peptide" evidence="5">
    <location>
        <begin position="1"/>
        <end position="28"/>
    </location>
</feature>
<feature type="compositionally biased region" description="Basic and acidic residues" evidence="4">
    <location>
        <begin position="279"/>
        <end position="292"/>
    </location>
</feature>
<dbReference type="InterPro" id="IPR024930">
    <property type="entry name" value="Skp_dom_sf"/>
</dbReference>
<evidence type="ECO:0000313" key="6">
    <source>
        <dbReference type="EMBL" id="SHF89475.1"/>
    </source>
</evidence>
<evidence type="ECO:0000256" key="4">
    <source>
        <dbReference type="SAM" id="MobiDB-lite"/>
    </source>
</evidence>
<evidence type="ECO:0000256" key="1">
    <source>
        <dbReference type="ARBA" id="ARBA00009091"/>
    </source>
</evidence>
<evidence type="ECO:0000256" key="5">
    <source>
        <dbReference type="SAM" id="SignalP"/>
    </source>
</evidence>
<dbReference type="Proteomes" id="UP000184020">
    <property type="component" value="Unassembled WGS sequence"/>
</dbReference>
<dbReference type="SUPFAM" id="SSF111384">
    <property type="entry name" value="OmpH-like"/>
    <property type="match status" value="1"/>
</dbReference>
<protein>
    <submittedName>
        <fullName evidence="6">Periplasmic chaperone for outer membrane proteins Skp</fullName>
    </submittedName>
</protein>
<dbReference type="RefSeq" id="WP_317614884.1">
    <property type="nucleotide sequence ID" value="NZ_FQWF01000001.1"/>
</dbReference>
<proteinExistence type="inferred from homology"/>
<dbReference type="AlphaFoldDB" id="A0A1M5FD61"/>
<feature type="coiled-coil region" evidence="3">
    <location>
        <begin position="47"/>
        <end position="114"/>
    </location>
</feature>
<keyword evidence="7" id="KW-1185">Reference proteome</keyword>